<reference evidence="2 3" key="1">
    <citation type="submission" date="2019-02" db="EMBL/GenBank/DDBJ databases">
        <authorList>
            <person name="Lehtovirta-Morley E L."/>
        </authorList>
    </citation>
    <scope>NUCLEOTIDE SEQUENCE [LARGE SCALE GENOMIC DNA]</scope>
    <source>
        <strain evidence="2">NFRAN1</strain>
    </source>
</reference>
<sequence>MLITLPKPKRNKMELYHDILKGILDELVDSESGSGDGKVKPTRVQLRSNLAYDKLVKYLDELEDNKMIIKDPLQITPKGRDFVRDFDRIASFLTEMGIRYFDSSTAVGLRN</sequence>
<protein>
    <recommendedName>
        <fullName evidence="1">ArnR1-like winged helix-turn-helix domain-containing protein</fullName>
    </recommendedName>
</protein>
<dbReference type="Proteomes" id="UP000294299">
    <property type="component" value="Chromosome NFRAN"/>
</dbReference>
<feature type="domain" description="ArnR1-like winged helix-turn-helix" evidence="1">
    <location>
        <begin position="9"/>
        <end position="90"/>
    </location>
</feature>
<dbReference type="EMBL" id="LR216287">
    <property type="protein sequence ID" value="VFJ13571.1"/>
    <property type="molecule type" value="Genomic_DNA"/>
</dbReference>
<dbReference type="InterPro" id="IPR036388">
    <property type="entry name" value="WH-like_DNA-bd_sf"/>
</dbReference>
<organism evidence="2 3">
    <name type="scientific">Candidatus Nitrosocosmicus franklandianus</name>
    <dbReference type="NCBI Taxonomy" id="1798806"/>
    <lineage>
        <taxon>Archaea</taxon>
        <taxon>Nitrososphaerota</taxon>
        <taxon>Nitrososphaeria</taxon>
        <taxon>Nitrososphaerales</taxon>
        <taxon>Nitrososphaeraceae</taxon>
        <taxon>Candidatus Nitrosocosmicus</taxon>
    </lineage>
</organism>
<accession>A0A484I8M7</accession>
<evidence type="ECO:0000259" key="1">
    <source>
        <dbReference type="Pfam" id="PF14947"/>
    </source>
</evidence>
<dbReference type="KEGG" id="nfn:NFRAN_1249"/>
<proteinExistence type="predicted"/>
<evidence type="ECO:0000313" key="2">
    <source>
        <dbReference type="EMBL" id="VFJ13571.1"/>
    </source>
</evidence>
<dbReference type="Gene3D" id="1.10.10.10">
    <property type="entry name" value="Winged helix-like DNA-binding domain superfamily/Winged helix DNA-binding domain"/>
    <property type="match status" value="1"/>
</dbReference>
<name>A0A484I8M7_9ARCH</name>
<gene>
    <name evidence="2" type="ORF">NFRAN_1249</name>
</gene>
<keyword evidence="3" id="KW-1185">Reference proteome</keyword>
<evidence type="ECO:0000313" key="3">
    <source>
        <dbReference type="Proteomes" id="UP000294299"/>
    </source>
</evidence>
<dbReference type="Pfam" id="PF14947">
    <property type="entry name" value="HTH_45"/>
    <property type="match status" value="1"/>
</dbReference>
<dbReference type="AlphaFoldDB" id="A0A484I8M7"/>
<dbReference type="InterPro" id="IPR038723">
    <property type="entry name" value="ArnR1-like_HTH"/>
</dbReference>